<dbReference type="Proteomes" id="UP001320119">
    <property type="component" value="Chromosome"/>
</dbReference>
<dbReference type="EMBL" id="AP023086">
    <property type="protein sequence ID" value="BCD99670.1"/>
    <property type="molecule type" value="Genomic_DNA"/>
</dbReference>
<dbReference type="PROSITE" id="PS51257">
    <property type="entry name" value="PROKAR_LIPOPROTEIN"/>
    <property type="match status" value="1"/>
</dbReference>
<dbReference type="Pfam" id="PF05960">
    <property type="entry name" value="DUF885"/>
    <property type="match status" value="1"/>
</dbReference>
<evidence type="ECO:0000313" key="3">
    <source>
        <dbReference type="Proteomes" id="UP001320119"/>
    </source>
</evidence>
<evidence type="ECO:0000256" key="1">
    <source>
        <dbReference type="SAM" id="SignalP"/>
    </source>
</evidence>
<proteinExistence type="predicted"/>
<organism evidence="2 3">
    <name type="scientific">Marinagarivorans cellulosilyticus</name>
    <dbReference type="NCBI Taxonomy" id="2721545"/>
    <lineage>
        <taxon>Bacteria</taxon>
        <taxon>Pseudomonadati</taxon>
        <taxon>Pseudomonadota</taxon>
        <taxon>Gammaproteobacteria</taxon>
        <taxon>Cellvibrionales</taxon>
        <taxon>Cellvibrionaceae</taxon>
        <taxon>Marinagarivorans</taxon>
    </lineage>
</organism>
<dbReference type="KEGG" id="marq:MARGE09_P3872"/>
<keyword evidence="3" id="KW-1185">Reference proteome</keyword>
<sequence>MHSYRCKALAALFVTTSLAGACSTQNNTATKPADSTHSTANQNDTQALALFDAIYEERVALSPISQTYLGRKTNQDKWNDLSPEQDERYLALNKAHLKQLNAIDPQQLSPQVALSYTLQKTEIKHWLDDYKWRYYGYPINQMFGTHSHVPSLLINQHRITSVKDAENYIARLQGVPKLFEQLITDLKTRASLGIIPPHFVFEHVIRDCNNLLVGQPFTESPDKSTLLADFTRKVNEADISQANRAVLLKDASDALQNSVKPAYKDLIAYLQQLEQQAPTEGGAWQMPDGEAYYNLLLRRTTTTTLTAEQIHTIGLEEVARIHKEMTSIKDAVKFDGDLQAFFSFMRTSPQFTYEESEAGKAQYLSETQAHIANMEAALPTMFNTLPKAALKVKAVEPFREKSAGKAFYQSPAPDGSRPGIYYVNLYSMANMPWYQMEALAYHEAVPGHHMQIAIAQELQDMPKFRKFGGYTAYSEGWGLYAEYLAKEMGGYQNPYSDFGRLSWELWRACRLVVDTGLHAKRWTRQQAIDYLHHNTPNPLNDIERAVERYLVMPSQATAYKVGMLKILELREQAKQQLGANFDIREFHDAVLKNGGLPLDVLEQQINVWITENK</sequence>
<name>A0AAN1WL96_9GAMM</name>
<keyword evidence="1" id="KW-0732">Signal</keyword>
<gene>
    <name evidence="2" type="ORF">MARGE09_P3872</name>
</gene>
<feature type="signal peptide" evidence="1">
    <location>
        <begin position="1"/>
        <end position="21"/>
    </location>
</feature>
<dbReference type="RefSeq" id="WP_236984933.1">
    <property type="nucleotide sequence ID" value="NZ_AP023086.1"/>
</dbReference>
<dbReference type="PANTHER" id="PTHR33361">
    <property type="entry name" value="GLR0591 PROTEIN"/>
    <property type="match status" value="1"/>
</dbReference>
<evidence type="ECO:0008006" key="4">
    <source>
        <dbReference type="Google" id="ProtNLM"/>
    </source>
</evidence>
<accession>A0AAN1WL96</accession>
<reference evidence="2 3" key="1">
    <citation type="journal article" date="2022" name="IScience">
        <title>An ultrasensitive nanofiber-based assay for enzymatic hydrolysis and deep-sea microbial degradation of cellulose.</title>
        <authorList>
            <person name="Tsudome M."/>
            <person name="Tachioka M."/>
            <person name="Miyazaki M."/>
            <person name="Uchimura K."/>
            <person name="Tsuda M."/>
            <person name="Takaki Y."/>
            <person name="Deguchi S."/>
        </authorList>
    </citation>
    <scope>NUCLEOTIDE SEQUENCE [LARGE SCALE GENOMIC DNA]</scope>
    <source>
        <strain evidence="2 3">GE09</strain>
    </source>
</reference>
<feature type="chain" id="PRO_5042836802" description="DUF885 domain-containing protein" evidence="1">
    <location>
        <begin position="22"/>
        <end position="613"/>
    </location>
</feature>
<dbReference type="InterPro" id="IPR010281">
    <property type="entry name" value="DUF885"/>
</dbReference>
<protein>
    <recommendedName>
        <fullName evidence="4">DUF885 domain-containing protein</fullName>
    </recommendedName>
</protein>
<dbReference type="PANTHER" id="PTHR33361:SF16">
    <property type="entry name" value="DUF885 DOMAIN-CONTAINING PROTEIN"/>
    <property type="match status" value="1"/>
</dbReference>
<evidence type="ECO:0000313" key="2">
    <source>
        <dbReference type="EMBL" id="BCD99670.1"/>
    </source>
</evidence>
<dbReference type="AlphaFoldDB" id="A0AAN1WL96"/>